<dbReference type="OrthoDB" id="9808870at2"/>
<keyword evidence="4" id="KW-1185">Reference proteome</keyword>
<evidence type="ECO:0000256" key="2">
    <source>
        <dbReference type="SAM" id="SignalP"/>
    </source>
</evidence>
<sequence length="368" mass="41601">MIRKSFLPLFISIFFLFSLFFAHPASAHQQSLASSKITFENKKMHISLLIDQKSILEINGFDIEKTQSLDESQLSAQIRDKSFDYIKSGFHVKNNGQEMPAELDSVSIPDLANVEFDLTYTSDELIDKIDFDYNIFFENSNGMHKNVATIENGDKTDEFVFTNSNRHLAMEAGVELSFWSTLGQFVVMGVEHILTGYDHLAFLLTLIILGGTFKNILKIVTSFTVAHSVTLILSAMNIVALPTRLIESLVAVTILYVALENQFIKNTNYRWVLTGFFGLVHGFAFAGALAETQVPKNHFLEALLTFNIGVEIGQLLVVIVLLPIILYIRRFRWNVWVVRGLSGSVALFGLIWFVQRAFEWNILPFLAV</sequence>
<proteinExistence type="predicted"/>
<evidence type="ECO:0000313" key="3">
    <source>
        <dbReference type="EMBL" id="KEO81122.1"/>
    </source>
</evidence>
<dbReference type="AlphaFoldDB" id="A0A074M584"/>
<gene>
    <name evidence="3" type="ORF">EL26_22550</name>
</gene>
<evidence type="ECO:0000313" key="4">
    <source>
        <dbReference type="Proteomes" id="UP000027931"/>
    </source>
</evidence>
<organism evidence="3 4">
    <name type="scientific">Tumebacillus flagellatus</name>
    <dbReference type="NCBI Taxonomy" id="1157490"/>
    <lineage>
        <taxon>Bacteria</taxon>
        <taxon>Bacillati</taxon>
        <taxon>Bacillota</taxon>
        <taxon>Bacilli</taxon>
        <taxon>Bacillales</taxon>
        <taxon>Alicyclobacillaceae</taxon>
        <taxon>Tumebacillus</taxon>
    </lineage>
</organism>
<keyword evidence="1" id="KW-0812">Transmembrane</keyword>
<dbReference type="EMBL" id="JMIR01000046">
    <property type="protein sequence ID" value="KEO81122.1"/>
    <property type="molecule type" value="Genomic_DNA"/>
</dbReference>
<feature type="transmembrane region" description="Helical" evidence="1">
    <location>
        <begin position="335"/>
        <end position="354"/>
    </location>
</feature>
<feature type="transmembrane region" description="Helical" evidence="1">
    <location>
        <begin position="271"/>
        <end position="290"/>
    </location>
</feature>
<protein>
    <recommendedName>
        <fullName evidence="5">HupE / UreJ protein</fullName>
    </recommendedName>
</protein>
<feature type="chain" id="PRO_5001696772" description="HupE / UreJ protein" evidence="2">
    <location>
        <begin position="28"/>
        <end position="368"/>
    </location>
</feature>
<feature type="transmembrane region" description="Helical" evidence="1">
    <location>
        <begin position="216"/>
        <end position="235"/>
    </location>
</feature>
<keyword evidence="1" id="KW-0472">Membrane</keyword>
<dbReference type="InterPro" id="IPR032809">
    <property type="entry name" value="Put_HupE_UreJ"/>
</dbReference>
<accession>A0A074M584</accession>
<dbReference type="Proteomes" id="UP000027931">
    <property type="component" value="Unassembled WGS sequence"/>
</dbReference>
<dbReference type="RefSeq" id="WP_052036670.1">
    <property type="nucleotide sequence ID" value="NZ_JMIR01000046.1"/>
</dbReference>
<comment type="caution">
    <text evidence="3">The sequence shown here is derived from an EMBL/GenBank/DDBJ whole genome shotgun (WGS) entry which is preliminary data.</text>
</comment>
<keyword evidence="2" id="KW-0732">Signal</keyword>
<dbReference type="eggNOG" id="COG2370">
    <property type="taxonomic scope" value="Bacteria"/>
</dbReference>
<feature type="signal peptide" evidence="2">
    <location>
        <begin position="1"/>
        <end position="27"/>
    </location>
</feature>
<dbReference type="Pfam" id="PF13795">
    <property type="entry name" value="HupE_UreJ_2"/>
    <property type="match status" value="1"/>
</dbReference>
<keyword evidence="1" id="KW-1133">Transmembrane helix</keyword>
<reference evidence="3 4" key="1">
    <citation type="journal article" date="2013" name="Int. J. Syst. Evol. Microbiol.">
        <title>Tumebacillus flagellatus sp. nov., an alpha-amylase/pullulanase-producing bacterium isolated from cassava wastewater.</title>
        <authorList>
            <person name="Wang Q."/>
            <person name="Xie N."/>
            <person name="Qin Y."/>
            <person name="Shen N."/>
            <person name="Zhu J."/>
            <person name="Mi H."/>
            <person name="Huang R."/>
        </authorList>
    </citation>
    <scope>NUCLEOTIDE SEQUENCE [LARGE SCALE GENOMIC DNA]</scope>
    <source>
        <strain evidence="3 4">GST4</strain>
    </source>
</reference>
<evidence type="ECO:0008006" key="5">
    <source>
        <dbReference type="Google" id="ProtNLM"/>
    </source>
</evidence>
<feature type="transmembrane region" description="Helical" evidence="1">
    <location>
        <begin position="302"/>
        <end position="328"/>
    </location>
</feature>
<name>A0A074M584_9BACL</name>
<evidence type="ECO:0000256" key="1">
    <source>
        <dbReference type="SAM" id="Phobius"/>
    </source>
</evidence>
<dbReference type="STRING" id="1157490.EL26_22550"/>